<dbReference type="EMBL" id="BAABHA010000015">
    <property type="protein sequence ID" value="GAA4393658.1"/>
    <property type="molecule type" value="Genomic_DNA"/>
</dbReference>
<accession>A0ABP8JPG7</accession>
<evidence type="ECO:0000313" key="2">
    <source>
        <dbReference type="EMBL" id="GAA4393658.1"/>
    </source>
</evidence>
<gene>
    <name evidence="2" type="ORF">GCM10023186_45440</name>
</gene>
<evidence type="ECO:0000313" key="3">
    <source>
        <dbReference type="Proteomes" id="UP001500454"/>
    </source>
</evidence>
<dbReference type="Pfam" id="PF13539">
    <property type="entry name" value="Peptidase_M15_4"/>
    <property type="match status" value="1"/>
</dbReference>
<dbReference type="Proteomes" id="UP001500454">
    <property type="component" value="Unassembled WGS sequence"/>
</dbReference>
<dbReference type="InterPro" id="IPR039561">
    <property type="entry name" value="Peptidase_M15C"/>
</dbReference>
<evidence type="ECO:0000259" key="1">
    <source>
        <dbReference type="Pfam" id="PF13539"/>
    </source>
</evidence>
<dbReference type="RefSeq" id="WP_345228039.1">
    <property type="nucleotide sequence ID" value="NZ_BAABHA010000015.1"/>
</dbReference>
<name>A0ABP8JPG7_9BACT</name>
<dbReference type="Gene3D" id="3.30.1380.10">
    <property type="match status" value="1"/>
</dbReference>
<proteinExistence type="predicted"/>
<organism evidence="2 3">
    <name type="scientific">Hymenobacter koreensis</name>
    <dbReference type="NCBI Taxonomy" id="1084523"/>
    <lineage>
        <taxon>Bacteria</taxon>
        <taxon>Pseudomonadati</taxon>
        <taxon>Bacteroidota</taxon>
        <taxon>Cytophagia</taxon>
        <taxon>Cytophagales</taxon>
        <taxon>Hymenobacteraceae</taxon>
        <taxon>Hymenobacter</taxon>
    </lineage>
</organism>
<reference evidence="3" key="1">
    <citation type="journal article" date="2019" name="Int. J. Syst. Evol. Microbiol.">
        <title>The Global Catalogue of Microorganisms (GCM) 10K type strain sequencing project: providing services to taxonomists for standard genome sequencing and annotation.</title>
        <authorList>
            <consortium name="The Broad Institute Genomics Platform"/>
            <consortium name="The Broad Institute Genome Sequencing Center for Infectious Disease"/>
            <person name="Wu L."/>
            <person name="Ma J."/>
        </authorList>
    </citation>
    <scope>NUCLEOTIDE SEQUENCE [LARGE SCALE GENOMIC DNA]</scope>
    <source>
        <strain evidence="3">JCM 17924</strain>
    </source>
</reference>
<dbReference type="InterPro" id="IPR009045">
    <property type="entry name" value="Zn_M74/Hedgehog-like"/>
</dbReference>
<keyword evidence="3" id="KW-1185">Reference proteome</keyword>
<protein>
    <recommendedName>
        <fullName evidence="1">Peptidase M15C domain-containing protein</fullName>
    </recommendedName>
</protein>
<dbReference type="CDD" id="cd14845">
    <property type="entry name" value="L-Ala-D-Glu_peptidase_like"/>
    <property type="match status" value="1"/>
</dbReference>
<feature type="domain" description="Peptidase M15C" evidence="1">
    <location>
        <begin position="82"/>
        <end position="147"/>
    </location>
</feature>
<dbReference type="SUPFAM" id="SSF55166">
    <property type="entry name" value="Hedgehog/DD-peptidase"/>
    <property type="match status" value="1"/>
</dbReference>
<sequence>MAVDINQLHPTLKKAYENAKAEYLRDHPTQPRPRLTFTHRSAAVQNAFFAQGRMTPAQVNLLRKAAGLPAIGAAEAGRRITNAKGGQSPHNYLPALALDVAFVKADGKTLDWSLIHFQRFAPYMTKHAGIEWGGAWPNFPDAPHFQLRNWRVYATPA</sequence>
<comment type="caution">
    <text evidence="2">The sequence shown here is derived from an EMBL/GenBank/DDBJ whole genome shotgun (WGS) entry which is preliminary data.</text>
</comment>